<feature type="region of interest" description="Disordered" evidence="1">
    <location>
        <begin position="1"/>
        <end position="22"/>
    </location>
</feature>
<keyword evidence="3" id="KW-1185">Reference proteome</keyword>
<feature type="compositionally biased region" description="Low complexity" evidence="1">
    <location>
        <begin position="10"/>
        <end position="22"/>
    </location>
</feature>
<accession>A0A2H9TFF1</accession>
<evidence type="ECO:0000313" key="3">
    <source>
        <dbReference type="Proteomes" id="UP000240830"/>
    </source>
</evidence>
<gene>
    <name evidence="2" type="ORF">PSACC_03720</name>
</gene>
<dbReference type="EMBL" id="MTSL01000219">
    <property type="protein sequence ID" value="PJF16513.1"/>
    <property type="molecule type" value="Genomic_DNA"/>
</dbReference>
<reference evidence="2 3" key="1">
    <citation type="submission" date="2016-10" db="EMBL/GenBank/DDBJ databases">
        <title>The genome of Paramicrosporidium saccamoebae is the missing link in understanding Cryptomycota and Microsporidia evolution.</title>
        <authorList>
            <person name="Quandt C.A."/>
            <person name="Beaudet D."/>
            <person name="Corsaro D."/>
            <person name="Michel R."/>
            <person name="Corradi N."/>
            <person name="James T."/>
        </authorList>
    </citation>
    <scope>NUCLEOTIDE SEQUENCE [LARGE SCALE GENOMIC DNA]</scope>
    <source>
        <strain evidence="2 3">KSL3</strain>
    </source>
</reference>
<comment type="caution">
    <text evidence="2">The sequence shown here is derived from an EMBL/GenBank/DDBJ whole genome shotgun (WGS) entry which is preliminary data.</text>
</comment>
<dbReference type="AlphaFoldDB" id="A0A2H9TFF1"/>
<evidence type="ECO:0000256" key="1">
    <source>
        <dbReference type="SAM" id="MobiDB-lite"/>
    </source>
</evidence>
<organism evidence="2 3">
    <name type="scientific">Paramicrosporidium saccamoebae</name>
    <dbReference type="NCBI Taxonomy" id="1246581"/>
    <lineage>
        <taxon>Eukaryota</taxon>
        <taxon>Fungi</taxon>
        <taxon>Fungi incertae sedis</taxon>
        <taxon>Cryptomycota</taxon>
        <taxon>Cryptomycota incertae sedis</taxon>
        <taxon>Paramicrosporidium</taxon>
    </lineage>
</organism>
<name>A0A2H9TFF1_9FUNG</name>
<dbReference type="Proteomes" id="UP000240830">
    <property type="component" value="Unassembled WGS sequence"/>
</dbReference>
<sequence length="76" mass="8779">MRSQKLTQASSESSSKNLRSNSLSVVRPTKWRKVRLHFKISPERLMTQEGTLECAIVRSYSYLSSLPKLRPTIREV</sequence>
<protein>
    <submittedName>
        <fullName evidence="2">Uncharacterized protein</fullName>
    </submittedName>
</protein>
<proteinExistence type="predicted"/>
<evidence type="ECO:0000313" key="2">
    <source>
        <dbReference type="EMBL" id="PJF16513.1"/>
    </source>
</evidence>